<dbReference type="InterPro" id="IPR004761">
    <property type="entry name" value="Spore_GerAB"/>
</dbReference>
<comment type="caution">
    <text evidence="9">The sequence shown here is derived from an EMBL/GenBank/DDBJ whole genome shotgun (WGS) entry which is preliminary data.</text>
</comment>
<evidence type="ECO:0000256" key="7">
    <source>
        <dbReference type="ARBA" id="ARBA00023136"/>
    </source>
</evidence>
<sequence>MKQKINIIQMASMIILSTGLLNHVMLIPLVLQSSKRDAWLSVIMTSGVFSLWIPLLYYILKKTKSKHITIWLKEYFGTVISYLFLFIFILYLLFMSAMTLRETITFNSFYLPNTPGIVIALSLSLICFYNSYSGIRSIAITSGVLLPIVVVFGFFVMTANIPHKNFTMLKPLLENGLHPVFKGSFYAGSGFIEMIIITFMVQFLNSPVKWRTLFLLFFILMILILGPLIGAITEFGQMKRKIFVILLLKNGD</sequence>
<dbReference type="PANTHER" id="PTHR34975:SF2">
    <property type="entry name" value="SPORE GERMINATION PROTEIN A2"/>
    <property type="match status" value="1"/>
</dbReference>
<keyword evidence="7 8" id="KW-0472">Membrane</keyword>
<feature type="transmembrane region" description="Helical" evidence="8">
    <location>
        <begin position="12"/>
        <end position="32"/>
    </location>
</feature>
<accession>A0ABT0WDY8</accession>
<feature type="transmembrane region" description="Helical" evidence="8">
    <location>
        <begin position="114"/>
        <end position="132"/>
    </location>
</feature>
<evidence type="ECO:0000313" key="10">
    <source>
        <dbReference type="Proteomes" id="UP001523262"/>
    </source>
</evidence>
<dbReference type="Pfam" id="PF03845">
    <property type="entry name" value="Spore_permease"/>
    <property type="match status" value="1"/>
</dbReference>
<dbReference type="PANTHER" id="PTHR34975">
    <property type="entry name" value="SPORE GERMINATION PROTEIN A2"/>
    <property type="match status" value="1"/>
</dbReference>
<feature type="transmembrane region" description="Helical" evidence="8">
    <location>
        <begin position="72"/>
        <end position="94"/>
    </location>
</feature>
<evidence type="ECO:0000256" key="1">
    <source>
        <dbReference type="ARBA" id="ARBA00004141"/>
    </source>
</evidence>
<dbReference type="EMBL" id="JAMQCR010000002">
    <property type="protein sequence ID" value="MCM2534537.1"/>
    <property type="molecule type" value="Genomic_DNA"/>
</dbReference>
<dbReference type="NCBIfam" id="TIGR00912">
    <property type="entry name" value="2A0309"/>
    <property type="match status" value="1"/>
</dbReference>
<feature type="transmembrane region" description="Helical" evidence="8">
    <location>
        <begin position="38"/>
        <end position="60"/>
    </location>
</feature>
<keyword evidence="5 8" id="KW-0812">Transmembrane</keyword>
<reference evidence="9 10" key="1">
    <citation type="submission" date="2022-06" db="EMBL/GenBank/DDBJ databases">
        <authorList>
            <person name="Jeon C.O."/>
        </authorList>
    </citation>
    <scope>NUCLEOTIDE SEQUENCE [LARGE SCALE GENOMIC DNA]</scope>
    <source>
        <strain evidence="9 10">KCTC 13943</strain>
    </source>
</reference>
<comment type="subcellular location">
    <subcellularLocation>
        <location evidence="1">Membrane</location>
        <topology evidence="1">Multi-pass membrane protein</topology>
    </subcellularLocation>
</comment>
<evidence type="ECO:0000256" key="5">
    <source>
        <dbReference type="ARBA" id="ARBA00022692"/>
    </source>
</evidence>
<keyword evidence="3" id="KW-0813">Transport</keyword>
<proteinExistence type="inferred from homology"/>
<evidence type="ECO:0000256" key="6">
    <source>
        <dbReference type="ARBA" id="ARBA00022989"/>
    </source>
</evidence>
<comment type="similarity">
    <text evidence="2">Belongs to the amino acid-polyamine-organocation (APC) superfamily. Spore germination protein (SGP) (TC 2.A.3.9) family.</text>
</comment>
<evidence type="ECO:0000313" key="9">
    <source>
        <dbReference type="EMBL" id="MCM2534537.1"/>
    </source>
</evidence>
<protein>
    <submittedName>
        <fullName evidence="9">Spore germination protein</fullName>
    </submittedName>
</protein>
<feature type="transmembrane region" description="Helical" evidence="8">
    <location>
        <begin position="183"/>
        <end position="201"/>
    </location>
</feature>
<keyword evidence="10" id="KW-1185">Reference proteome</keyword>
<gene>
    <name evidence="9" type="ORF">NDK43_22060</name>
</gene>
<evidence type="ECO:0000256" key="4">
    <source>
        <dbReference type="ARBA" id="ARBA00022544"/>
    </source>
</evidence>
<name>A0ABT0WDY8_9BACI</name>
<feature type="transmembrane region" description="Helical" evidence="8">
    <location>
        <begin position="213"/>
        <end position="233"/>
    </location>
</feature>
<feature type="transmembrane region" description="Helical" evidence="8">
    <location>
        <begin position="144"/>
        <end position="163"/>
    </location>
</feature>
<evidence type="ECO:0000256" key="2">
    <source>
        <dbReference type="ARBA" id="ARBA00007998"/>
    </source>
</evidence>
<evidence type="ECO:0000256" key="8">
    <source>
        <dbReference type="SAM" id="Phobius"/>
    </source>
</evidence>
<keyword evidence="6 8" id="KW-1133">Transmembrane helix</keyword>
<dbReference type="Proteomes" id="UP001523262">
    <property type="component" value="Unassembled WGS sequence"/>
</dbReference>
<organism evidence="9 10">
    <name type="scientific">Neobacillus pocheonensis</name>
    <dbReference type="NCBI Taxonomy" id="363869"/>
    <lineage>
        <taxon>Bacteria</taxon>
        <taxon>Bacillati</taxon>
        <taxon>Bacillota</taxon>
        <taxon>Bacilli</taxon>
        <taxon>Bacillales</taxon>
        <taxon>Bacillaceae</taxon>
        <taxon>Neobacillus</taxon>
    </lineage>
</organism>
<keyword evidence="4" id="KW-0309">Germination</keyword>
<evidence type="ECO:0000256" key="3">
    <source>
        <dbReference type="ARBA" id="ARBA00022448"/>
    </source>
</evidence>